<dbReference type="EMBL" id="BAEN01000011">
    <property type="protein sequence ID" value="GAC12993.1"/>
    <property type="molecule type" value="Genomic_DNA"/>
</dbReference>
<dbReference type="PANTHER" id="PTHR32552:SF82">
    <property type="entry name" value="FCUA PROTEIN"/>
    <property type="match status" value="1"/>
</dbReference>
<evidence type="ECO:0000256" key="17">
    <source>
        <dbReference type="SAM" id="SignalP"/>
    </source>
</evidence>
<keyword evidence="10 16" id="KW-0798">TonB box</keyword>
<dbReference type="Gene3D" id="2.170.130.10">
    <property type="entry name" value="TonB-dependent receptor, plug domain"/>
    <property type="match status" value="1"/>
</dbReference>
<protein>
    <submittedName>
        <fullName evidence="20">Ferrichrome receptor fcuA</fullName>
    </submittedName>
</protein>
<evidence type="ECO:0000256" key="9">
    <source>
        <dbReference type="ARBA" id="ARBA00023065"/>
    </source>
</evidence>
<keyword evidence="7 17" id="KW-0732">Signal</keyword>
<dbReference type="InterPro" id="IPR010105">
    <property type="entry name" value="TonB_sidphr_rcpt"/>
</dbReference>
<evidence type="ECO:0000256" key="16">
    <source>
        <dbReference type="RuleBase" id="RU003357"/>
    </source>
</evidence>
<feature type="domain" description="TonB-dependent receptor-like beta-barrel" evidence="18">
    <location>
        <begin position="260"/>
        <end position="700"/>
    </location>
</feature>
<dbReference type="InterPro" id="IPR012910">
    <property type="entry name" value="Plug_dom"/>
</dbReference>
<comment type="similarity">
    <text evidence="2 14 16">Belongs to the TonB-dependent receptor family.</text>
</comment>
<feature type="chain" id="PRO_5003899853" evidence="17">
    <location>
        <begin position="30"/>
        <end position="734"/>
    </location>
</feature>
<evidence type="ECO:0000256" key="15">
    <source>
        <dbReference type="PROSITE-ProRule" id="PRU10144"/>
    </source>
</evidence>
<dbReference type="PROSITE" id="PS01156">
    <property type="entry name" value="TONB_DEPENDENT_REC_2"/>
    <property type="match status" value="1"/>
</dbReference>
<evidence type="ECO:0000256" key="4">
    <source>
        <dbReference type="ARBA" id="ARBA00022452"/>
    </source>
</evidence>
<evidence type="ECO:0000256" key="8">
    <source>
        <dbReference type="ARBA" id="ARBA00023004"/>
    </source>
</evidence>
<dbReference type="GO" id="GO:0015891">
    <property type="term" value="P:siderophore transport"/>
    <property type="evidence" value="ECO:0007669"/>
    <property type="project" value="InterPro"/>
</dbReference>
<comment type="subcellular location">
    <subcellularLocation>
        <location evidence="1 14">Cell outer membrane</location>
        <topology evidence="1 14">Multi-pass membrane protein</topology>
    </subcellularLocation>
</comment>
<evidence type="ECO:0000256" key="13">
    <source>
        <dbReference type="ARBA" id="ARBA00023237"/>
    </source>
</evidence>
<accession>K6Y8L9</accession>
<dbReference type="InterPro" id="IPR000531">
    <property type="entry name" value="Beta-barrel_TonB"/>
</dbReference>
<dbReference type="Pfam" id="PF07715">
    <property type="entry name" value="Plug"/>
    <property type="match status" value="1"/>
</dbReference>
<dbReference type="InterPro" id="IPR036942">
    <property type="entry name" value="Beta-barrel_TonB_sf"/>
</dbReference>
<dbReference type="SUPFAM" id="SSF56935">
    <property type="entry name" value="Porins"/>
    <property type="match status" value="1"/>
</dbReference>
<evidence type="ECO:0000256" key="10">
    <source>
        <dbReference type="ARBA" id="ARBA00023077"/>
    </source>
</evidence>
<evidence type="ECO:0000256" key="14">
    <source>
        <dbReference type="PROSITE-ProRule" id="PRU01360"/>
    </source>
</evidence>
<keyword evidence="13 14" id="KW-0998">Cell outer membrane</keyword>
<dbReference type="STRING" id="1127673.GLIP_0343"/>
<feature type="signal peptide" evidence="17">
    <location>
        <begin position="1"/>
        <end position="29"/>
    </location>
</feature>
<proteinExistence type="inferred from homology"/>
<keyword evidence="4 14" id="KW-1134">Transmembrane beta strand</keyword>
<dbReference type="Proteomes" id="UP000006334">
    <property type="component" value="Unassembled WGS sequence"/>
</dbReference>
<keyword evidence="6 14" id="KW-0812">Transmembrane</keyword>
<keyword evidence="8" id="KW-0408">Iron</keyword>
<dbReference type="eggNOG" id="COG4774">
    <property type="taxonomic scope" value="Bacteria"/>
</dbReference>
<evidence type="ECO:0000256" key="6">
    <source>
        <dbReference type="ARBA" id="ARBA00022692"/>
    </source>
</evidence>
<dbReference type="GO" id="GO:0015344">
    <property type="term" value="F:siderophore uptake transmembrane transporter activity"/>
    <property type="evidence" value="ECO:0007669"/>
    <property type="project" value="TreeGrafter"/>
</dbReference>
<keyword evidence="12 20" id="KW-0675">Receptor</keyword>
<dbReference type="Gene3D" id="2.40.170.20">
    <property type="entry name" value="TonB-dependent receptor, beta-barrel domain"/>
    <property type="match status" value="1"/>
</dbReference>
<sequence>MNTLTPLSNTLKLIFPLALLPFCVHSAFAEDTVESEQTTNQSETTEVIEVVGQASQVDLTKRFAGGQVARGGRVGIFGNIDFLDTPFSGTAYTENLISEQQAQNIGDILQNDPTVRVTKGFGNFQEIYMLRGFPVYSDDITLNGAFGILPRQFIAAELLERVEVLRGANSFVNGAAPGGSGVGGSINLVPKRAPVGGIRNATIGYDASNQFSGAVDVGTRFGDANEWGIRVNGVLRDGEAAISNQKQDLSVLSFGVDYASDNVRFSADIGYQDNHLDAPRPQVRPNGEIPLAPDADTNFAQLWTFSDEQQLFGVVRGEYDFSQNSSVWLGAGFRNGDENNDLANPRVDADGSGTAIHFVNVRDDAVYSIDGGVKTELTLAGISNRIVLSGAIIDSESKNAYAFADFAGFAVDIYNPIQVEAPITDVFLGGDMSNPLVTEKVRNKSIAIADTMSFVDDTLLATIGLRHQSIKTQSFNVNNGEQTGIYDDSKVTPVFALLYKVTGNLSVYGNYAESLQPGATAPNVSNGLPVTNAGEVLEPFTGEQVELGLKYDGGEIGATANIFTLNRPNSIIVNQEFTASGEQKSSGMEVTIFGEPIDGLRIIGGGTYVDAELTKTQGGVEEGNTPIGIPKLQTNVNLEWDLTSVPGLTFDSRVIYTSKQYTDTANSQEIASWTRLDIGARYTFDIEDTSLTVKARINNLTDNNYWSSTGGFPGANYLILSEPRSVAVSVTFDF</sequence>
<evidence type="ECO:0000256" key="3">
    <source>
        <dbReference type="ARBA" id="ARBA00022448"/>
    </source>
</evidence>
<dbReference type="PROSITE" id="PS52016">
    <property type="entry name" value="TONB_DEPENDENT_REC_3"/>
    <property type="match status" value="1"/>
</dbReference>
<keyword evidence="11 14" id="KW-0472">Membrane</keyword>
<dbReference type="Pfam" id="PF00593">
    <property type="entry name" value="TonB_dep_Rec_b-barrel"/>
    <property type="match status" value="1"/>
</dbReference>
<keyword evidence="21" id="KW-1185">Reference proteome</keyword>
<evidence type="ECO:0000259" key="19">
    <source>
        <dbReference type="Pfam" id="PF07715"/>
    </source>
</evidence>
<evidence type="ECO:0000313" key="20">
    <source>
        <dbReference type="EMBL" id="GAC12993.1"/>
    </source>
</evidence>
<dbReference type="PANTHER" id="PTHR32552">
    <property type="entry name" value="FERRICHROME IRON RECEPTOR-RELATED"/>
    <property type="match status" value="1"/>
</dbReference>
<evidence type="ECO:0000313" key="21">
    <source>
        <dbReference type="Proteomes" id="UP000006334"/>
    </source>
</evidence>
<keyword evidence="9" id="KW-0406">Ion transport</keyword>
<feature type="domain" description="TonB-dependent receptor plug" evidence="19">
    <location>
        <begin position="84"/>
        <end position="179"/>
    </location>
</feature>
<dbReference type="GO" id="GO:0009279">
    <property type="term" value="C:cell outer membrane"/>
    <property type="evidence" value="ECO:0007669"/>
    <property type="project" value="UniProtKB-SubCell"/>
</dbReference>
<evidence type="ECO:0000256" key="1">
    <source>
        <dbReference type="ARBA" id="ARBA00004571"/>
    </source>
</evidence>
<evidence type="ECO:0000256" key="7">
    <source>
        <dbReference type="ARBA" id="ARBA00022729"/>
    </source>
</evidence>
<dbReference type="GO" id="GO:0038023">
    <property type="term" value="F:signaling receptor activity"/>
    <property type="evidence" value="ECO:0007669"/>
    <property type="project" value="InterPro"/>
</dbReference>
<dbReference type="CDD" id="cd01347">
    <property type="entry name" value="ligand_gated_channel"/>
    <property type="match status" value="1"/>
</dbReference>
<dbReference type="AlphaFoldDB" id="K6Y8L9"/>
<reference evidence="20 21" key="1">
    <citation type="journal article" date="2017" name="Antonie Van Leeuwenhoek">
        <title>Rhizobium rhizosphaerae sp. nov., a novel species isolated from rice rhizosphere.</title>
        <authorList>
            <person name="Zhao J.J."/>
            <person name="Zhang J."/>
            <person name="Zhang R.J."/>
            <person name="Zhang C.W."/>
            <person name="Yin H.Q."/>
            <person name="Zhang X.X."/>
        </authorList>
    </citation>
    <scope>NUCLEOTIDE SEQUENCE [LARGE SCALE GENOMIC DNA]</scope>
    <source>
        <strain evidence="20 21">E3</strain>
    </source>
</reference>
<dbReference type="NCBIfam" id="TIGR01783">
    <property type="entry name" value="TonB-siderophor"/>
    <property type="match status" value="1"/>
</dbReference>
<dbReference type="RefSeq" id="WP_008842813.1">
    <property type="nucleotide sequence ID" value="NZ_BAEN01000011.1"/>
</dbReference>
<evidence type="ECO:0000256" key="2">
    <source>
        <dbReference type="ARBA" id="ARBA00009810"/>
    </source>
</evidence>
<organism evidence="20 21">
    <name type="scientific">Aliiglaciecola lipolytica E3</name>
    <dbReference type="NCBI Taxonomy" id="1127673"/>
    <lineage>
        <taxon>Bacteria</taxon>
        <taxon>Pseudomonadati</taxon>
        <taxon>Pseudomonadota</taxon>
        <taxon>Gammaproteobacteria</taxon>
        <taxon>Alteromonadales</taxon>
        <taxon>Alteromonadaceae</taxon>
        <taxon>Aliiglaciecola</taxon>
    </lineage>
</organism>
<evidence type="ECO:0000259" key="18">
    <source>
        <dbReference type="Pfam" id="PF00593"/>
    </source>
</evidence>
<dbReference type="InterPro" id="IPR010917">
    <property type="entry name" value="TonB_rcpt_CS"/>
</dbReference>
<evidence type="ECO:0000256" key="5">
    <source>
        <dbReference type="ARBA" id="ARBA00022496"/>
    </source>
</evidence>
<comment type="caution">
    <text evidence="20">The sequence shown here is derived from an EMBL/GenBank/DDBJ whole genome shotgun (WGS) entry which is preliminary data.</text>
</comment>
<dbReference type="InterPro" id="IPR037066">
    <property type="entry name" value="Plug_dom_sf"/>
</dbReference>
<keyword evidence="3 14" id="KW-0813">Transport</keyword>
<evidence type="ECO:0000256" key="12">
    <source>
        <dbReference type="ARBA" id="ARBA00023170"/>
    </source>
</evidence>
<gene>
    <name evidence="20" type="primary">fcuA</name>
    <name evidence="20" type="ORF">GLIP_0343</name>
</gene>
<name>K6Y8L9_9ALTE</name>
<dbReference type="InterPro" id="IPR039426">
    <property type="entry name" value="TonB-dep_rcpt-like"/>
</dbReference>
<keyword evidence="5" id="KW-0410">Iron transport</keyword>
<feature type="short sequence motif" description="TonB C-terminal box" evidence="15">
    <location>
        <begin position="717"/>
        <end position="734"/>
    </location>
</feature>
<evidence type="ECO:0000256" key="11">
    <source>
        <dbReference type="ARBA" id="ARBA00023136"/>
    </source>
</evidence>